<keyword evidence="3" id="KW-1185">Reference proteome</keyword>
<dbReference type="EMBL" id="FMTS01000001">
    <property type="protein sequence ID" value="SCW48958.1"/>
    <property type="molecule type" value="Genomic_DNA"/>
</dbReference>
<keyword evidence="1" id="KW-1133">Transmembrane helix</keyword>
<accession>A0A1G4QX34</accession>
<dbReference type="STRING" id="260084.SAMN02927928_1575"/>
<dbReference type="Proteomes" id="UP000199150">
    <property type="component" value="Unassembled WGS sequence"/>
</dbReference>
<organism evidence="2 3">
    <name type="scientific">Asticcacaulis taihuensis</name>
    <dbReference type="NCBI Taxonomy" id="260084"/>
    <lineage>
        <taxon>Bacteria</taxon>
        <taxon>Pseudomonadati</taxon>
        <taxon>Pseudomonadota</taxon>
        <taxon>Alphaproteobacteria</taxon>
        <taxon>Caulobacterales</taxon>
        <taxon>Caulobacteraceae</taxon>
        <taxon>Asticcacaulis</taxon>
    </lineage>
</organism>
<sequence length="73" mass="8127">MSGDISQIFSTGIALIGGLGLGSLLTTYLKDRFDRKHFKYREKLNVYAGYLEALQNSVINTNEETKQKVSIGN</sequence>
<reference evidence="3" key="1">
    <citation type="submission" date="2016-10" db="EMBL/GenBank/DDBJ databases">
        <authorList>
            <person name="Varghese N."/>
            <person name="Submissions S."/>
        </authorList>
    </citation>
    <scope>NUCLEOTIDE SEQUENCE [LARGE SCALE GENOMIC DNA]</scope>
    <source>
        <strain evidence="3">CGMCC 1.3431</strain>
    </source>
</reference>
<protein>
    <submittedName>
        <fullName evidence="2">Uncharacterized protein</fullName>
    </submittedName>
</protein>
<keyword evidence="1" id="KW-0812">Transmembrane</keyword>
<evidence type="ECO:0000313" key="2">
    <source>
        <dbReference type="EMBL" id="SCW48958.1"/>
    </source>
</evidence>
<name>A0A1G4QX34_9CAUL</name>
<feature type="transmembrane region" description="Helical" evidence="1">
    <location>
        <begin position="6"/>
        <end position="29"/>
    </location>
</feature>
<evidence type="ECO:0000313" key="3">
    <source>
        <dbReference type="Proteomes" id="UP000199150"/>
    </source>
</evidence>
<proteinExistence type="predicted"/>
<evidence type="ECO:0000256" key="1">
    <source>
        <dbReference type="SAM" id="Phobius"/>
    </source>
</evidence>
<dbReference type="RefSeq" id="WP_090645787.1">
    <property type="nucleotide sequence ID" value="NZ_CBCRYE010000001.1"/>
</dbReference>
<keyword evidence="1" id="KW-0472">Membrane</keyword>
<dbReference type="AlphaFoldDB" id="A0A1G4QX34"/>
<gene>
    <name evidence="2" type="ORF">SAMN02927928_1575</name>
</gene>